<dbReference type="OrthoDB" id="5909767at2759"/>
<accession>E3MP20</accession>
<evidence type="ECO:0000259" key="1">
    <source>
        <dbReference type="SMART" id="SM00256"/>
    </source>
</evidence>
<dbReference type="GO" id="GO:0045087">
    <property type="term" value="P:innate immune response"/>
    <property type="evidence" value="ECO:0007669"/>
    <property type="project" value="TreeGrafter"/>
</dbReference>
<reference evidence="2" key="1">
    <citation type="submission" date="2007-07" db="EMBL/GenBank/DDBJ databases">
        <title>PCAP assembly of the Caenorhabditis remanei genome.</title>
        <authorList>
            <consortium name="The Caenorhabditis remanei Sequencing Consortium"/>
            <person name="Wilson R.K."/>
        </authorList>
    </citation>
    <scope>NUCLEOTIDE SEQUENCE [LARGE SCALE GENOMIC DNA]</scope>
    <source>
        <strain evidence="2">PB4641</strain>
    </source>
</reference>
<organism evidence="3">
    <name type="scientific">Caenorhabditis remanei</name>
    <name type="common">Caenorhabditis vulgaris</name>
    <dbReference type="NCBI Taxonomy" id="31234"/>
    <lineage>
        <taxon>Eukaryota</taxon>
        <taxon>Metazoa</taxon>
        <taxon>Ecdysozoa</taxon>
        <taxon>Nematoda</taxon>
        <taxon>Chromadorea</taxon>
        <taxon>Rhabditida</taxon>
        <taxon>Rhabditina</taxon>
        <taxon>Rhabditomorpha</taxon>
        <taxon>Rhabditoidea</taxon>
        <taxon>Rhabditidae</taxon>
        <taxon>Peloderinae</taxon>
        <taxon>Caenorhabditis</taxon>
    </lineage>
</organism>
<dbReference type="InParanoid" id="E3MP20"/>
<dbReference type="SMART" id="SM00256">
    <property type="entry name" value="FBOX"/>
    <property type="match status" value="1"/>
</dbReference>
<evidence type="ECO:0000313" key="3">
    <source>
        <dbReference type="Proteomes" id="UP000008281"/>
    </source>
</evidence>
<protein>
    <recommendedName>
        <fullName evidence="1">F-box domain-containing protein</fullName>
    </recommendedName>
</protein>
<dbReference type="Pfam" id="PF01827">
    <property type="entry name" value="FTH"/>
    <property type="match status" value="1"/>
</dbReference>
<evidence type="ECO:0000313" key="2">
    <source>
        <dbReference type="EMBL" id="EFP06305.1"/>
    </source>
</evidence>
<dbReference type="InterPro" id="IPR040161">
    <property type="entry name" value="FB224"/>
</dbReference>
<keyword evidence="3" id="KW-1185">Reference proteome</keyword>
<dbReference type="PANTHER" id="PTHR23015">
    <property type="entry name" value="UNCHARACTERIZED C.ELEGANS PROTEIN"/>
    <property type="match status" value="1"/>
</dbReference>
<dbReference type="InterPro" id="IPR001810">
    <property type="entry name" value="F-box_dom"/>
</dbReference>
<feature type="domain" description="F-box" evidence="1">
    <location>
        <begin position="4"/>
        <end position="44"/>
    </location>
</feature>
<dbReference type="AlphaFoldDB" id="E3MP20"/>
<gene>
    <name evidence="2" type="ORF">CRE_06773</name>
</gene>
<dbReference type="CDD" id="cd22150">
    <property type="entry name" value="F-box_CeFBXA-like"/>
    <property type="match status" value="1"/>
</dbReference>
<proteinExistence type="predicted"/>
<dbReference type="InterPro" id="IPR002900">
    <property type="entry name" value="DUF38/FTH_CAE_spp"/>
</dbReference>
<dbReference type="EMBL" id="DS268461">
    <property type="protein sequence ID" value="EFP06305.1"/>
    <property type="molecule type" value="Genomic_DNA"/>
</dbReference>
<dbReference type="Proteomes" id="UP000008281">
    <property type="component" value="Unassembled WGS sequence"/>
</dbReference>
<dbReference type="STRING" id="31234.E3MP20"/>
<dbReference type="Pfam" id="PF00646">
    <property type="entry name" value="F-box"/>
    <property type="match status" value="1"/>
</dbReference>
<dbReference type="OMA" id="VENCWIA"/>
<sequence>MPDFPEGVLGEIVEKCDIKSYLNLRNVSHGLRIAIDQLTPPCTHITFFNMEVDCADVYVNRKLIVSSDSDVLQQKNSSLQMEMIETRVLGVLESLLRNPKLRLKEFRFYTSSGLEGAHFLCTKTVINLLNSLDHKIHVENCWIAAEPKDLMDILRCLKPGTLEQITIFGSFKNYDINEIAQMDQWKQAKHLELSVDDFPPMDHFLHFSTIEFSGSITLPDIVNLCKSVSKWPNFEHIEIDNEEGLNKEEVKRVLNLQPTASPEVYTIPNSNLFIQFERGNSEMLKICKN</sequence>
<name>E3MP20_CAERE</name>
<dbReference type="PANTHER" id="PTHR23015:SF4">
    <property type="entry name" value="DUF38 DOMAIN-CONTAINING PROTEIN-RELATED"/>
    <property type="match status" value="1"/>
</dbReference>
<dbReference type="HOGENOM" id="CLU_030831_3_3_1"/>